<dbReference type="Pfam" id="PF05402">
    <property type="entry name" value="PqqD"/>
    <property type="match status" value="1"/>
</dbReference>
<dbReference type="EMBL" id="CP007806">
    <property type="protein sequence ID" value="AIG28775.1"/>
    <property type="molecule type" value="Genomic_DNA"/>
</dbReference>
<dbReference type="eggNOG" id="ENOG503182Z">
    <property type="taxonomic scope" value="Bacteria"/>
</dbReference>
<evidence type="ECO:0000313" key="1">
    <source>
        <dbReference type="EMBL" id="AIG28775.1"/>
    </source>
</evidence>
<protein>
    <submittedName>
        <fullName evidence="1">Coenzyme PQQ synthesis protein D (PqqD)</fullName>
    </submittedName>
</protein>
<dbReference type="AlphaFoldDB" id="A0A075RHZ9"/>
<organism evidence="1 2">
    <name type="scientific">Brevibacillus laterosporus LMG 15441</name>
    <dbReference type="NCBI Taxonomy" id="1042163"/>
    <lineage>
        <taxon>Bacteria</taxon>
        <taxon>Bacillati</taxon>
        <taxon>Bacillota</taxon>
        <taxon>Bacilli</taxon>
        <taxon>Bacillales</taxon>
        <taxon>Paenibacillaceae</taxon>
        <taxon>Brevibacillus</taxon>
    </lineage>
</organism>
<gene>
    <name evidence="1" type="ORF">BRLA_c045110</name>
</gene>
<dbReference type="InterPro" id="IPR041881">
    <property type="entry name" value="PqqD_sf"/>
</dbReference>
<dbReference type="RefSeq" id="WP_003334160.1">
    <property type="nucleotide sequence ID" value="NZ_CP007806.1"/>
</dbReference>
<reference evidence="1 2" key="1">
    <citation type="journal article" date="2011" name="J. Bacteriol.">
        <title>Genome sequence of Brevibacillus laterosporus LMG 15441, a pathogen of invertebrates.</title>
        <authorList>
            <person name="Djukic M."/>
            <person name="Poehlein A."/>
            <person name="Thurmer A."/>
            <person name="Daniel R."/>
        </authorList>
    </citation>
    <scope>NUCLEOTIDE SEQUENCE [LARGE SCALE GENOMIC DNA]</scope>
    <source>
        <strain evidence="1 2">LMG 15441</strain>
    </source>
</reference>
<dbReference type="HOGENOM" id="CLU_150513_0_0_9"/>
<name>A0A075RHZ9_BRELA</name>
<dbReference type="KEGG" id="blr:BRLA_c045110"/>
<proteinExistence type="predicted"/>
<sequence length="119" mass="14090">MRIFTKKQHRNLLTMRPMLTKRITLENTEEGISTVIIPRDSWLERLSVRYLRQPAVFRIKLDTLGSYVITRCTGAHTVAEIADEIRHEFGEQAEPVLPRLSQFLQMIDSNQWVTWREHE</sequence>
<keyword evidence="2" id="KW-1185">Reference proteome</keyword>
<dbReference type="Proteomes" id="UP000005850">
    <property type="component" value="Chromosome"/>
</dbReference>
<dbReference type="InterPro" id="IPR008792">
    <property type="entry name" value="PQQD"/>
</dbReference>
<evidence type="ECO:0000313" key="2">
    <source>
        <dbReference type="Proteomes" id="UP000005850"/>
    </source>
</evidence>
<dbReference type="Gene3D" id="1.10.10.1150">
    <property type="entry name" value="Coenzyme PQQ synthesis protein D (PqqD)"/>
    <property type="match status" value="1"/>
</dbReference>
<accession>A0A075RHZ9</accession>